<dbReference type="InterPro" id="IPR038725">
    <property type="entry name" value="YdaG_split_barrel_FMN-bd"/>
</dbReference>
<dbReference type="EMBL" id="JBHSKT010000003">
    <property type="protein sequence ID" value="MFC5270239.1"/>
    <property type="molecule type" value="Genomic_DNA"/>
</dbReference>
<dbReference type="RefSeq" id="WP_378016610.1">
    <property type="nucleotide sequence ID" value="NZ_JBHSKT010000003.1"/>
</dbReference>
<dbReference type="InterPro" id="IPR012349">
    <property type="entry name" value="Split_barrel_FMN-bd"/>
</dbReference>
<keyword evidence="3" id="KW-1185">Reference proteome</keyword>
<sequence length="168" mass="18579">MENTQNKAEGLKMLKEKIKDIKVAMLTSVNADGSLHTRPMQTQEMKDDRILWFFTGKNSEKIAEIKNDSHVSLGYADPGSNTYVAVCGRASLVTDQAKIDELWSEILKAWFPEGKTDPNIALLKVSIDSAEYWDSPSSNMVQLFGMAKAMVTGEPYKPGPGEHGKINA</sequence>
<evidence type="ECO:0000313" key="2">
    <source>
        <dbReference type="EMBL" id="MFC5270239.1"/>
    </source>
</evidence>
<comment type="caution">
    <text evidence="2">The sequence shown here is derived from an EMBL/GenBank/DDBJ whole genome shotgun (WGS) entry which is preliminary data.</text>
</comment>
<dbReference type="SUPFAM" id="SSF50475">
    <property type="entry name" value="FMN-binding split barrel"/>
    <property type="match status" value="1"/>
</dbReference>
<proteinExistence type="predicted"/>
<protein>
    <submittedName>
        <fullName evidence="2">Pyridoxamine 5'-phosphate oxidase family protein</fullName>
    </submittedName>
</protein>
<organism evidence="2 3">
    <name type="scientific">Adhaeribacter terreus</name>
    <dbReference type="NCBI Taxonomy" id="529703"/>
    <lineage>
        <taxon>Bacteria</taxon>
        <taxon>Pseudomonadati</taxon>
        <taxon>Bacteroidota</taxon>
        <taxon>Cytophagia</taxon>
        <taxon>Cytophagales</taxon>
        <taxon>Hymenobacteraceae</taxon>
        <taxon>Adhaeribacter</taxon>
    </lineage>
</organism>
<feature type="domain" description="General stress protein FMN-binding split barrel" evidence="1">
    <location>
        <begin position="12"/>
        <end position="156"/>
    </location>
</feature>
<dbReference type="Gene3D" id="2.30.110.10">
    <property type="entry name" value="Electron Transport, Fmn-binding Protein, Chain A"/>
    <property type="match status" value="1"/>
</dbReference>
<dbReference type="Proteomes" id="UP001596161">
    <property type="component" value="Unassembled WGS sequence"/>
</dbReference>
<name>A0ABW0EBH0_9BACT</name>
<dbReference type="PANTHER" id="PTHR34818:SF1">
    <property type="entry name" value="PROTEIN BLI-3"/>
    <property type="match status" value="1"/>
</dbReference>
<dbReference type="Pfam" id="PF16242">
    <property type="entry name" value="Pyrid_ox_like"/>
    <property type="match status" value="1"/>
</dbReference>
<evidence type="ECO:0000313" key="3">
    <source>
        <dbReference type="Proteomes" id="UP001596161"/>
    </source>
</evidence>
<dbReference type="InterPro" id="IPR052917">
    <property type="entry name" value="Stress-Dev_Protein"/>
</dbReference>
<gene>
    <name evidence="2" type="ORF">ACFPIB_06435</name>
</gene>
<reference evidence="3" key="1">
    <citation type="journal article" date="2019" name="Int. J. Syst. Evol. Microbiol.">
        <title>The Global Catalogue of Microorganisms (GCM) 10K type strain sequencing project: providing services to taxonomists for standard genome sequencing and annotation.</title>
        <authorList>
            <consortium name="The Broad Institute Genomics Platform"/>
            <consortium name="The Broad Institute Genome Sequencing Center for Infectious Disease"/>
            <person name="Wu L."/>
            <person name="Ma J."/>
        </authorList>
    </citation>
    <scope>NUCLEOTIDE SEQUENCE [LARGE SCALE GENOMIC DNA]</scope>
    <source>
        <strain evidence="3">KACC 12602</strain>
    </source>
</reference>
<evidence type="ECO:0000259" key="1">
    <source>
        <dbReference type="Pfam" id="PF16242"/>
    </source>
</evidence>
<dbReference type="PANTHER" id="PTHR34818">
    <property type="entry name" value="PROTEIN BLI-3"/>
    <property type="match status" value="1"/>
</dbReference>
<accession>A0ABW0EBH0</accession>